<dbReference type="Pfam" id="PF19193">
    <property type="entry name" value="Tectonin"/>
    <property type="match status" value="1"/>
</dbReference>
<dbReference type="EMBL" id="JAFJMO010000001">
    <property type="protein sequence ID" value="KAJ8287727.1"/>
    <property type="molecule type" value="Genomic_DNA"/>
</dbReference>
<comment type="similarity">
    <text evidence="2">Belongs to the tectonin family.</text>
</comment>
<dbReference type="SMART" id="SM00706">
    <property type="entry name" value="TECPR"/>
    <property type="match status" value="6"/>
</dbReference>
<dbReference type="InterPro" id="IPR006624">
    <property type="entry name" value="Beta-propeller_rpt_TECPR"/>
</dbReference>
<dbReference type="OrthoDB" id="166585at2759"/>
<evidence type="ECO:0000256" key="1">
    <source>
        <dbReference type="ARBA" id="ARBA00022734"/>
    </source>
</evidence>
<evidence type="ECO:0000313" key="3">
    <source>
        <dbReference type="EMBL" id="KAJ8287727.1"/>
    </source>
</evidence>
<dbReference type="GO" id="GO:0030246">
    <property type="term" value="F:carbohydrate binding"/>
    <property type="evidence" value="ECO:0007669"/>
    <property type="project" value="UniProtKB-KW"/>
</dbReference>
<reference evidence="3" key="1">
    <citation type="journal article" date="2023" name="Science">
        <title>Genome structures resolve the early diversification of teleost fishes.</title>
        <authorList>
            <person name="Parey E."/>
            <person name="Louis A."/>
            <person name="Montfort J."/>
            <person name="Bouchez O."/>
            <person name="Roques C."/>
            <person name="Iampietro C."/>
            <person name="Lluch J."/>
            <person name="Castinel A."/>
            <person name="Donnadieu C."/>
            <person name="Desvignes T."/>
            <person name="Floi Bucao C."/>
            <person name="Jouanno E."/>
            <person name="Wen M."/>
            <person name="Mejri S."/>
            <person name="Dirks R."/>
            <person name="Jansen H."/>
            <person name="Henkel C."/>
            <person name="Chen W.J."/>
            <person name="Zahm M."/>
            <person name="Cabau C."/>
            <person name="Klopp C."/>
            <person name="Thompson A.W."/>
            <person name="Robinson-Rechavi M."/>
            <person name="Braasch I."/>
            <person name="Lecointre G."/>
            <person name="Bobe J."/>
            <person name="Postlethwait J.H."/>
            <person name="Berthelot C."/>
            <person name="Roest Crollius H."/>
            <person name="Guiguen Y."/>
        </authorList>
    </citation>
    <scope>NUCLEOTIDE SEQUENCE</scope>
    <source>
        <strain evidence="3">Concon-B</strain>
    </source>
</reference>
<proteinExistence type="inferred from homology"/>
<name>A0A9Q1I6L2_CONCO</name>
<comment type="caution">
    <text evidence="3">The sequence shown here is derived from an EMBL/GenBank/DDBJ whole genome shotgun (WGS) entry which is preliminary data.</text>
</comment>
<dbReference type="PANTHER" id="PTHR23250">
    <property type="entry name" value="DYSFERLIN-RELATED"/>
    <property type="match status" value="1"/>
</dbReference>
<protein>
    <recommendedName>
        <fullName evidence="5">Fish-egg lectin-like</fullName>
    </recommendedName>
</protein>
<evidence type="ECO:0000256" key="2">
    <source>
        <dbReference type="ARBA" id="ARBA00038331"/>
    </source>
</evidence>
<accession>A0A9Q1I6L2</accession>
<gene>
    <name evidence="3" type="ORF">COCON_G00003860</name>
</gene>
<evidence type="ECO:0008006" key="5">
    <source>
        <dbReference type="Google" id="ProtNLM"/>
    </source>
</evidence>
<keyword evidence="1" id="KW-0430">Lectin</keyword>
<dbReference type="AlphaFoldDB" id="A0A9Q1I6L2"/>
<sequence>MFRWYLNTIGTWGETVWTHLEAAMRGRTSILLFHYLLGTSLAMDCREVPGRLKQIDAGVGQVFGVNENDRIYTLYRGNWTQLPGALKHVTVGPSGVWGVNQNDRIYKLVSADWALVGGQLKQVDAGGDQFVAGVNRNDNVYCLGQDATVGYKGPGSPIPWTGITGRLMYYSCGPNSCWGVNSAQNIYVRKGVTPAVCQGNDWRHIAGKLVMIEVGTDGSVYGVNAVGDVYRRDGITAANPAGTDWSLTSPCTKSKHVSYDLGHLWVVTTDGRILDCVV</sequence>
<evidence type="ECO:0000313" key="4">
    <source>
        <dbReference type="Proteomes" id="UP001152803"/>
    </source>
</evidence>
<dbReference type="PANTHER" id="PTHR23250:SF3">
    <property type="entry name" value="FISH-EGG LECTIN-LIKE ISOFORM X1-RELATED"/>
    <property type="match status" value="1"/>
</dbReference>
<dbReference type="InterPro" id="IPR051513">
    <property type="entry name" value="Tectonin_beta-prop"/>
</dbReference>
<organism evidence="3 4">
    <name type="scientific">Conger conger</name>
    <name type="common">Conger eel</name>
    <name type="synonym">Muraena conger</name>
    <dbReference type="NCBI Taxonomy" id="82655"/>
    <lineage>
        <taxon>Eukaryota</taxon>
        <taxon>Metazoa</taxon>
        <taxon>Chordata</taxon>
        <taxon>Craniata</taxon>
        <taxon>Vertebrata</taxon>
        <taxon>Euteleostomi</taxon>
        <taxon>Actinopterygii</taxon>
        <taxon>Neopterygii</taxon>
        <taxon>Teleostei</taxon>
        <taxon>Anguilliformes</taxon>
        <taxon>Congridae</taxon>
        <taxon>Conger</taxon>
    </lineage>
</organism>
<dbReference type="Proteomes" id="UP001152803">
    <property type="component" value="Unassembled WGS sequence"/>
</dbReference>
<keyword evidence="4" id="KW-1185">Reference proteome</keyword>